<gene>
    <name evidence="7" type="ORF">J0A65_02010</name>
</gene>
<dbReference type="SUPFAM" id="SSF47336">
    <property type="entry name" value="ACP-like"/>
    <property type="match status" value="1"/>
</dbReference>
<dbReference type="Pfam" id="PF03279">
    <property type="entry name" value="Lip_A_acyltrans"/>
    <property type="match status" value="1"/>
</dbReference>
<evidence type="ECO:0000256" key="4">
    <source>
        <dbReference type="ARBA" id="ARBA00022679"/>
    </source>
</evidence>
<dbReference type="Gene3D" id="1.10.1200.10">
    <property type="entry name" value="ACP-like"/>
    <property type="match status" value="1"/>
</dbReference>
<comment type="caution">
    <text evidence="7">The sequence shown here is derived from an EMBL/GenBank/DDBJ whole genome shotgun (WGS) entry which is preliminary data.</text>
</comment>
<keyword evidence="2" id="KW-1003">Cell membrane</keyword>
<evidence type="ECO:0000313" key="7">
    <source>
        <dbReference type="EMBL" id="MBN7818617.1"/>
    </source>
</evidence>
<organism evidence="7 8">
    <name type="scientific">Bowmanella yangjiangensis</name>
    <dbReference type="NCBI Taxonomy" id="2811230"/>
    <lineage>
        <taxon>Bacteria</taxon>
        <taxon>Pseudomonadati</taxon>
        <taxon>Pseudomonadota</taxon>
        <taxon>Gammaproteobacteria</taxon>
        <taxon>Alteromonadales</taxon>
        <taxon>Alteromonadaceae</taxon>
        <taxon>Bowmanella</taxon>
    </lineage>
</organism>
<keyword evidence="8" id="KW-1185">Reference proteome</keyword>
<keyword evidence="4" id="KW-0808">Transferase</keyword>
<evidence type="ECO:0000256" key="6">
    <source>
        <dbReference type="ARBA" id="ARBA00023315"/>
    </source>
</evidence>
<accession>A0ABS3CNB9</accession>
<name>A0ABS3CNB9_9ALTE</name>
<keyword evidence="5" id="KW-0472">Membrane</keyword>
<dbReference type="GO" id="GO:0016746">
    <property type="term" value="F:acyltransferase activity"/>
    <property type="evidence" value="ECO:0007669"/>
    <property type="project" value="UniProtKB-KW"/>
</dbReference>
<dbReference type="InterPro" id="IPR004960">
    <property type="entry name" value="LipA_acyltrans"/>
</dbReference>
<comment type="subcellular location">
    <subcellularLocation>
        <location evidence="1">Cell inner membrane</location>
    </subcellularLocation>
</comment>
<proteinExistence type="predicted"/>
<protein>
    <submittedName>
        <fullName evidence="7">Lysophospholipid acyltransferase family protein</fullName>
    </submittedName>
</protein>
<dbReference type="RefSeq" id="WP_206592435.1">
    <property type="nucleotide sequence ID" value="NZ_JAFKCS010000001.1"/>
</dbReference>
<evidence type="ECO:0000256" key="1">
    <source>
        <dbReference type="ARBA" id="ARBA00004533"/>
    </source>
</evidence>
<dbReference type="InterPro" id="IPR036736">
    <property type="entry name" value="ACP-like_sf"/>
</dbReference>
<dbReference type="PANTHER" id="PTHR30606:SF10">
    <property type="entry name" value="PHOSPHATIDYLINOSITOL MANNOSIDE ACYLTRANSFERASE"/>
    <property type="match status" value="1"/>
</dbReference>
<evidence type="ECO:0000256" key="5">
    <source>
        <dbReference type="ARBA" id="ARBA00023136"/>
    </source>
</evidence>
<evidence type="ECO:0000256" key="2">
    <source>
        <dbReference type="ARBA" id="ARBA00022475"/>
    </source>
</evidence>
<dbReference type="EMBL" id="JAFKCS010000001">
    <property type="protein sequence ID" value="MBN7818617.1"/>
    <property type="molecule type" value="Genomic_DNA"/>
</dbReference>
<keyword evidence="6 7" id="KW-0012">Acyltransferase</keyword>
<evidence type="ECO:0000313" key="8">
    <source>
        <dbReference type="Proteomes" id="UP000663992"/>
    </source>
</evidence>
<sequence>MDIQTQLTELLSNILSRPATDFNADTRLLGEMPDFDSMALMLLLTEVSQSFSLDVQDAGFDSETFYSVATLHTCCYELVPLALQRLTGRSVTLTHMPAFIPSAHNPYQQAGINYVEKKQDGAFVRLLQHIQQGAVVSLHADLFARDVNVNFFGRQTTAPAGPAMLSAFAGTPMLLAYGCIGENGRYQVYIESFMTEPVARTKQAYTEAMQLLYDRFERLILRYPEQWYWSFNRWRT</sequence>
<dbReference type="CDD" id="cd07984">
    <property type="entry name" value="LPLAT_LABLAT-like"/>
    <property type="match status" value="1"/>
</dbReference>
<dbReference type="PANTHER" id="PTHR30606">
    <property type="entry name" value="LIPID A BIOSYNTHESIS LAUROYL ACYLTRANSFERASE"/>
    <property type="match status" value="1"/>
</dbReference>
<keyword evidence="3" id="KW-0997">Cell inner membrane</keyword>
<evidence type="ECO:0000256" key="3">
    <source>
        <dbReference type="ARBA" id="ARBA00022519"/>
    </source>
</evidence>
<reference evidence="7 8" key="1">
    <citation type="submission" date="2021-03" db="EMBL/GenBank/DDBJ databases">
        <title>novel species isolated from a fishpond in China.</title>
        <authorList>
            <person name="Lu H."/>
            <person name="Cai Z."/>
        </authorList>
    </citation>
    <scope>NUCLEOTIDE SEQUENCE [LARGE SCALE GENOMIC DNA]</scope>
    <source>
        <strain evidence="7 8">Y57</strain>
    </source>
</reference>
<dbReference type="Proteomes" id="UP000663992">
    <property type="component" value="Unassembled WGS sequence"/>
</dbReference>